<feature type="domain" description="HAT C-terminal dimerisation" evidence="1">
    <location>
        <begin position="214"/>
        <end position="257"/>
    </location>
</feature>
<reference evidence="2" key="3">
    <citation type="submission" date="2025-08" db="UniProtKB">
        <authorList>
            <consortium name="Ensembl"/>
        </authorList>
    </citation>
    <scope>IDENTIFICATION</scope>
</reference>
<evidence type="ECO:0000259" key="1">
    <source>
        <dbReference type="Pfam" id="PF05699"/>
    </source>
</evidence>
<dbReference type="AlphaFoldDB" id="A0A3B1JLC4"/>
<evidence type="ECO:0000313" key="2">
    <source>
        <dbReference type="Ensembl" id="ENSAMXP00000042119.1"/>
    </source>
</evidence>
<dbReference type="Proteomes" id="UP000018467">
    <property type="component" value="Unassembled WGS sequence"/>
</dbReference>
<dbReference type="PANTHER" id="PTHR46289:SF19">
    <property type="entry name" value="ZINC FINGER MYM-TYPE CONTAINING 1"/>
    <property type="match status" value="1"/>
</dbReference>
<dbReference type="GeneTree" id="ENSGT00940000164001"/>
<organism evidence="2 3">
    <name type="scientific">Astyanax mexicanus</name>
    <name type="common">Blind cave fish</name>
    <name type="synonym">Astyanax fasciatus mexicanus</name>
    <dbReference type="NCBI Taxonomy" id="7994"/>
    <lineage>
        <taxon>Eukaryota</taxon>
        <taxon>Metazoa</taxon>
        <taxon>Chordata</taxon>
        <taxon>Craniata</taxon>
        <taxon>Vertebrata</taxon>
        <taxon>Euteleostomi</taxon>
        <taxon>Actinopterygii</taxon>
        <taxon>Neopterygii</taxon>
        <taxon>Teleostei</taxon>
        <taxon>Ostariophysi</taxon>
        <taxon>Characiformes</taxon>
        <taxon>Characoidei</taxon>
        <taxon>Acestrorhamphidae</taxon>
        <taxon>Acestrorhamphinae</taxon>
        <taxon>Astyanax</taxon>
    </lineage>
</organism>
<dbReference type="SUPFAM" id="SSF53098">
    <property type="entry name" value="Ribonuclease H-like"/>
    <property type="match status" value="1"/>
</dbReference>
<dbReference type="Pfam" id="PF05699">
    <property type="entry name" value="Dimer_Tnp_hAT"/>
    <property type="match status" value="1"/>
</dbReference>
<dbReference type="PANTHER" id="PTHR46289">
    <property type="entry name" value="52 KDA REPRESSOR OF THE INHIBITOR OF THE PROTEIN KINASE-LIKE PROTEIN-RELATED"/>
    <property type="match status" value="1"/>
</dbReference>
<dbReference type="InterPro" id="IPR052958">
    <property type="entry name" value="IFN-induced_PKR_regulator"/>
</dbReference>
<accession>A0A3B1JLC4</accession>
<reference evidence="2" key="4">
    <citation type="submission" date="2025-09" db="UniProtKB">
        <authorList>
            <consortium name="Ensembl"/>
        </authorList>
    </citation>
    <scope>IDENTIFICATION</scope>
</reference>
<keyword evidence="3" id="KW-1185">Reference proteome</keyword>
<reference evidence="3" key="2">
    <citation type="journal article" date="2014" name="Nat. Commun.">
        <title>The cavefish genome reveals candidate genes for eye loss.</title>
        <authorList>
            <person name="McGaugh S.E."/>
            <person name="Gross J.B."/>
            <person name="Aken B."/>
            <person name="Blin M."/>
            <person name="Borowsky R."/>
            <person name="Chalopin D."/>
            <person name="Hinaux H."/>
            <person name="Jeffery W.R."/>
            <person name="Keene A."/>
            <person name="Ma L."/>
            <person name="Minx P."/>
            <person name="Murphy D."/>
            <person name="O'Quin K.E."/>
            <person name="Retaux S."/>
            <person name="Rohner N."/>
            <person name="Searle S.M."/>
            <person name="Stahl B.A."/>
            <person name="Tabin C."/>
            <person name="Volff J.N."/>
            <person name="Yoshizawa M."/>
            <person name="Warren W.C."/>
        </authorList>
    </citation>
    <scope>NUCLEOTIDE SEQUENCE [LARGE SCALE GENOMIC DNA]</scope>
    <source>
        <strain evidence="3">female</strain>
    </source>
</reference>
<name>A0A3B1JLC4_ASTMX</name>
<dbReference type="InterPro" id="IPR012337">
    <property type="entry name" value="RNaseH-like_sf"/>
</dbReference>
<dbReference type="InParanoid" id="A0A3B1JLC4"/>
<proteinExistence type="predicted"/>
<evidence type="ECO:0000313" key="3">
    <source>
        <dbReference type="Proteomes" id="UP000018467"/>
    </source>
</evidence>
<dbReference type="InterPro" id="IPR008906">
    <property type="entry name" value="HATC_C_dom"/>
</dbReference>
<sequence>MSLRNIIDRLPAIKRVLQEIAMNTMVTDLLRHECLEKQKLLSDMLQSPSLDLSKAVDLVEALIQTLNDYRNESFFDSLWNEVLTTAEQCDTAVQPTAKRQKKLSSKLGGHCVLSTVGQKRSDSELEKESFRTGFFYPVLDHILTELNRRFSSRKNCDLMNGIQALNPKSDGFLKEDTLFSFAKMYESNIEDLGHELHQFRRILKGKYKLVPLQLCKVAVSIPVTTASCERSFSTLKLVKTYLRSTMTDERLSNLGVLSIAVKEGKDLESRRICRSVCKNHKNRRIQLM</sequence>
<dbReference type="STRING" id="7994.ENSAMXP00000042119"/>
<reference evidence="3" key="1">
    <citation type="submission" date="2013-03" db="EMBL/GenBank/DDBJ databases">
        <authorList>
            <person name="Jeffery W."/>
            <person name="Warren W."/>
            <person name="Wilson R.K."/>
        </authorList>
    </citation>
    <scope>NUCLEOTIDE SEQUENCE</scope>
    <source>
        <strain evidence="3">female</strain>
    </source>
</reference>
<protein>
    <recommendedName>
        <fullName evidence="1">HAT C-terminal dimerisation domain-containing protein</fullName>
    </recommendedName>
</protein>
<dbReference type="GO" id="GO:0046983">
    <property type="term" value="F:protein dimerization activity"/>
    <property type="evidence" value="ECO:0007669"/>
    <property type="project" value="InterPro"/>
</dbReference>
<dbReference type="Ensembl" id="ENSAMXT00000044077.1">
    <property type="protein sequence ID" value="ENSAMXP00000042119.1"/>
    <property type="gene ID" value="ENSAMXG00000039698.1"/>
</dbReference>